<proteinExistence type="predicted"/>
<dbReference type="EMBL" id="BMUB01000042">
    <property type="protein sequence ID" value="GGV06968.1"/>
    <property type="molecule type" value="Genomic_DNA"/>
</dbReference>
<feature type="compositionally biased region" description="Basic and acidic residues" evidence="1">
    <location>
        <begin position="9"/>
        <end position="23"/>
    </location>
</feature>
<comment type="caution">
    <text evidence="2">The sequence shown here is derived from an EMBL/GenBank/DDBJ whole genome shotgun (WGS) entry which is preliminary data.</text>
</comment>
<reference evidence="2" key="2">
    <citation type="submission" date="2020-09" db="EMBL/GenBank/DDBJ databases">
        <authorList>
            <person name="Sun Q."/>
            <person name="Ohkuma M."/>
        </authorList>
    </citation>
    <scope>NUCLEOTIDE SEQUENCE</scope>
    <source>
        <strain evidence="2">JCM 4434</strain>
    </source>
</reference>
<accession>A0A8H9I4G8</accession>
<feature type="region of interest" description="Disordered" evidence="1">
    <location>
        <begin position="1"/>
        <end position="23"/>
    </location>
</feature>
<evidence type="ECO:0000313" key="3">
    <source>
        <dbReference type="Proteomes" id="UP000610124"/>
    </source>
</evidence>
<evidence type="ECO:0000313" key="2">
    <source>
        <dbReference type="EMBL" id="GGV06968.1"/>
    </source>
</evidence>
<protein>
    <submittedName>
        <fullName evidence="2">Uncharacterized protein</fullName>
    </submittedName>
</protein>
<sequence length="125" mass="13778">MGEQAEDTEAPRHLHDGGDYRRLAERTSDPDVLRRLARAEYPFVWHAIARNAAAPADLLVPLAARRNSTWNDNCLLQLVAAHPGRRAGWARCGPGRPRSSSCCRAAGARYARTGCGRPRRSGCRC</sequence>
<reference evidence="2" key="1">
    <citation type="journal article" date="2014" name="Int. J. Syst. Evol. Microbiol.">
        <title>Complete genome sequence of Corynebacterium casei LMG S-19264T (=DSM 44701T), isolated from a smear-ripened cheese.</title>
        <authorList>
            <consortium name="US DOE Joint Genome Institute (JGI-PGF)"/>
            <person name="Walter F."/>
            <person name="Albersmeier A."/>
            <person name="Kalinowski J."/>
            <person name="Ruckert C."/>
        </authorList>
    </citation>
    <scope>NUCLEOTIDE SEQUENCE</scope>
    <source>
        <strain evidence="2">JCM 4434</strain>
    </source>
</reference>
<dbReference type="AlphaFoldDB" id="A0A8H9I4G8"/>
<dbReference type="Proteomes" id="UP000610124">
    <property type="component" value="Unassembled WGS sequence"/>
</dbReference>
<name>A0A8H9I4G8_KITAU</name>
<organism evidence="2 3">
    <name type="scientific">Kitasatospora aureofaciens</name>
    <name type="common">Streptomyces aureofaciens</name>
    <dbReference type="NCBI Taxonomy" id="1894"/>
    <lineage>
        <taxon>Bacteria</taxon>
        <taxon>Bacillati</taxon>
        <taxon>Actinomycetota</taxon>
        <taxon>Actinomycetes</taxon>
        <taxon>Kitasatosporales</taxon>
        <taxon>Streptomycetaceae</taxon>
        <taxon>Kitasatospora</taxon>
    </lineage>
</organism>
<gene>
    <name evidence="2" type="ORF">GCM10010502_72570</name>
</gene>
<evidence type="ECO:0000256" key="1">
    <source>
        <dbReference type="SAM" id="MobiDB-lite"/>
    </source>
</evidence>